<gene>
    <name evidence="2" type="ORF">CGZ90_02165</name>
</gene>
<keyword evidence="3" id="KW-1185">Reference proteome</keyword>
<organism evidence="2 3">
    <name type="scientific">Fictibacillus aquaticus</name>
    <dbReference type="NCBI Taxonomy" id="2021314"/>
    <lineage>
        <taxon>Bacteria</taxon>
        <taxon>Bacillati</taxon>
        <taxon>Bacillota</taxon>
        <taxon>Bacilli</taxon>
        <taxon>Bacillales</taxon>
        <taxon>Fictibacillaceae</taxon>
        <taxon>Fictibacillus</taxon>
    </lineage>
</organism>
<evidence type="ECO:0000313" key="3">
    <source>
        <dbReference type="Proteomes" id="UP000215059"/>
    </source>
</evidence>
<feature type="domain" description="Uracil-DNA glycosylase-like" evidence="1">
    <location>
        <begin position="27"/>
        <end position="188"/>
    </location>
</feature>
<dbReference type="OrthoDB" id="5066079at2"/>
<evidence type="ECO:0000259" key="1">
    <source>
        <dbReference type="Pfam" id="PF03167"/>
    </source>
</evidence>
<dbReference type="Gene3D" id="3.40.470.10">
    <property type="entry name" value="Uracil-DNA glycosylase-like domain"/>
    <property type="match status" value="1"/>
</dbReference>
<sequence>MNDIRQSFTEAKNLFNVPDLAASPPCLLFVLESPHKEEIKHGVPVAGGSGKTMTKYLLQENVPFGIYLSKNPTLLKTFGIVNVCPFPMQSAAIPDEEWKDTNRLFLKTAESIRTSTALKFKDEKKAVLQDILLKDFKERLLQSAGEKTIIVPCGKFAERYTFLAGIAETHRVITGVPHPSYNSWAKERYQNTLSEMKEMII</sequence>
<protein>
    <recommendedName>
        <fullName evidence="1">Uracil-DNA glycosylase-like domain-containing protein</fullName>
    </recommendedName>
</protein>
<dbReference type="EMBL" id="NOII01000001">
    <property type="protein sequence ID" value="OYD58728.1"/>
    <property type="molecule type" value="Genomic_DNA"/>
</dbReference>
<proteinExistence type="predicted"/>
<dbReference type="InterPro" id="IPR036895">
    <property type="entry name" value="Uracil-DNA_glycosylase-like_sf"/>
</dbReference>
<dbReference type="InterPro" id="IPR005122">
    <property type="entry name" value="Uracil-DNA_glycosylase-like"/>
</dbReference>
<accession>A0A235FBK6</accession>
<name>A0A235FBK6_9BACL</name>
<reference evidence="2 3" key="1">
    <citation type="submission" date="2017-07" db="EMBL/GenBank/DDBJ databases">
        <title>Fictibacillus sp. nov. GDSW-R2A3 Genome sequencing and assembly.</title>
        <authorList>
            <person name="Mayilraj S."/>
        </authorList>
    </citation>
    <scope>NUCLEOTIDE SEQUENCE [LARGE SCALE GENOMIC DNA]</scope>
    <source>
        <strain evidence="2 3">GDSW-R2A3</strain>
    </source>
</reference>
<dbReference type="Proteomes" id="UP000215059">
    <property type="component" value="Unassembled WGS sequence"/>
</dbReference>
<dbReference type="RefSeq" id="WP_094250689.1">
    <property type="nucleotide sequence ID" value="NZ_JBHLXL010000001.1"/>
</dbReference>
<dbReference type="Pfam" id="PF03167">
    <property type="entry name" value="UDG"/>
    <property type="match status" value="1"/>
</dbReference>
<comment type="caution">
    <text evidence="2">The sequence shown here is derived from an EMBL/GenBank/DDBJ whole genome shotgun (WGS) entry which is preliminary data.</text>
</comment>
<evidence type="ECO:0000313" key="2">
    <source>
        <dbReference type="EMBL" id="OYD58728.1"/>
    </source>
</evidence>
<dbReference type="AlphaFoldDB" id="A0A235FBK6"/>